<dbReference type="OrthoDB" id="9809203at2"/>
<sequence>MKETARSLFLDANDVARLVAAVGVQPAIVQMADHVRQDFLRWDAFDKSARLASHSARGVIELMPVSDGIQYAFKYVNGHPRNAQHGMPTVMACGLLAEVETGFPLMLADLTLATALRTAATSALAAQAMARPGARTMALIGNGAQAEFQVLAFHAMLGVREIAAYDIDPAATARLMRNLAGVPGLVIRAAESVPAALAGADIVSTVTADKTRATILTPAQVRPGMHLNAVGGDCPGKTELHADILRQARIVVEYEPQTRIEGEIQQLPADSSVTELWQVLAGAAPGRAAADEVTVFDSVGFALEDYAALRWLYAAAHARRAGRAVELVAMPPDPRNLYGWMMAQAEGREAGLEPQRLASLA</sequence>
<evidence type="ECO:0000313" key="1">
    <source>
        <dbReference type="EMBL" id="QBY52312.1"/>
    </source>
</evidence>
<dbReference type="InterPro" id="IPR036291">
    <property type="entry name" value="NAD(P)-bd_dom_sf"/>
</dbReference>
<dbReference type="PIRSF" id="PIRSF001439">
    <property type="entry name" value="CryM"/>
    <property type="match status" value="1"/>
</dbReference>
<organism evidence="1 2">
    <name type="scientific">Cupriavidus oxalaticus</name>
    <dbReference type="NCBI Taxonomy" id="96344"/>
    <lineage>
        <taxon>Bacteria</taxon>
        <taxon>Pseudomonadati</taxon>
        <taxon>Pseudomonadota</taxon>
        <taxon>Betaproteobacteria</taxon>
        <taxon>Burkholderiales</taxon>
        <taxon>Burkholderiaceae</taxon>
        <taxon>Cupriavidus</taxon>
    </lineage>
</organism>
<dbReference type="InterPro" id="IPR023401">
    <property type="entry name" value="ODC_N"/>
</dbReference>
<dbReference type="Gene3D" id="3.40.50.720">
    <property type="entry name" value="NAD(P)-binding Rossmann-like Domain"/>
    <property type="match status" value="1"/>
</dbReference>
<dbReference type="Pfam" id="PF02423">
    <property type="entry name" value="OCD_Mu_crystall"/>
    <property type="match status" value="1"/>
</dbReference>
<evidence type="ECO:0000313" key="2">
    <source>
        <dbReference type="Proteomes" id="UP000295294"/>
    </source>
</evidence>
<dbReference type="SUPFAM" id="SSF51735">
    <property type="entry name" value="NAD(P)-binding Rossmann-fold domains"/>
    <property type="match status" value="1"/>
</dbReference>
<accession>A0A4V1BYM2</accession>
<dbReference type="KEGG" id="cox:E0W60_13930"/>
<reference evidence="1 2" key="1">
    <citation type="submission" date="2019-03" db="EMBL/GenBank/DDBJ databases">
        <title>Efficiently degradation of phenoxyalkanoic acid herbicides by Cupriavidus oxalaticus strain X32.</title>
        <authorList>
            <person name="Sheng X."/>
        </authorList>
    </citation>
    <scope>NUCLEOTIDE SEQUENCE [LARGE SCALE GENOMIC DNA]</scope>
    <source>
        <strain evidence="1 2">X32</strain>
    </source>
</reference>
<gene>
    <name evidence="1" type="ORF">E0W60_13930</name>
</gene>
<dbReference type="EMBL" id="CP038635">
    <property type="protein sequence ID" value="QBY52312.1"/>
    <property type="molecule type" value="Genomic_DNA"/>
</dbReference>
<dbReference type="AlphaFoldDB" id="A0A4V1BYM2"/>
<dbReference type="PANTHER" id="PTHR13812:SF19">
    <property type="entry name" value="KETIMINE REDUCTASE MU-CRYSTALLIN"/>
    <property type="match status" value="1"/>
</dbReference>
<protein>
    <submittedName>
        <fullName evidence="1">Ornithine cyclodeaminase</fullName>
    </submittedName>
</protein>
<dbReference type="NCBIfam" id="NF005762">
    <property type="entry name" value="PRK07589.1"/>
    <property type="match status" value="1"/>
</dbReference>
<dbReference type="Proteomes" id="UP000295294">
    <property type="component" value="Chromosome 2"/>
</dbReference>
<name>A0A4V1BYM2_9BURK</name>
<dbReference type="PANTHER" id="PTHR13812">
    <property type="entry name" value="KETIMINE REDUCTASE MU-CRYSTALLIN"/>
    <property type="match status" value="1"/>
</dbReference>
<dbReference type="RefSeq" id="WP_135704656.1">
    <property type="nucleotide sequence ID" value="NZ_CP038635.1"/>
</dbReference>
<dbReference type="Gene3D" id="3.30.1780.10">
    <property type="entry name" value="ornithine cyclodeaminase, domain 1"/>
    <property type="match status" value="1"/>
</dbReference>
<dbReference type="InterPro" id="IPR003462">
    <property type="entry name" value="ODC_Mu_crystall"/>
</dbReference>
<dbReference type="STRING" id="1349762.GCA_001592245_00382"/>
<proteinExistence type="predicted"/>